<dbReference type="AlphaFoldDB" id="A0AAV0D3R7"/>
<proteinExistence type="predicted"/>
<dbReference type="Proteomes" id="UP001152523">
    <property type="component" value="Unassembled WGS sequence"/>
</dbReference>
<feature type="region of interest" description="Disordered" evidence="1">
    <location>
        <begin position="20"/>
        <end position="40"/>
    </location>
</feature>
<reference evidence="2" key="1">
    <citation type="submission" date="2022-07" db="EMBL/GenBank/DDBJ databases">
        <authorList>
            <person name="Macas J."/>
            <person name="Novak P."/>
            <person name="Neumann P."/>
        </authorList>
    </citation>
    <scope>NUCLEOTIDE SEQUENCE</scope>
</reference>
<name>A0AAV0D3R7_9ASTE</name>
<evidence type="ECO:0000313" key="3">
    <source>
        <dbReference type="Proteomes" id="UP001152523"/>
    </source>
</evidence>
<feature type="compositionally biased region" description="Low complexity" evidence="1">
    <location>
        <begin position="74"/>
        <end position="107"/>
    </location>
</feature>
<protein>
    <submittedName>
        <fullName evidence="2">Uncharacterized protein</fullName>
    </submittedName>
</protein>
<accession>A0AAV0D3R7</accession>
<gene>
    <name evidence="2" type="ORF">CEPIT_LOCUS10321</name>
</gene>
<evidence type="ECO:0000313" key="2">
    <source>
        <dbReference type="EMBL" id="CAH9088043.1"/>
    </source>
</evidence>
<dbReference type="EMBL" id="CAMAPF010000059">
    <property type="protein sequence ID" value="CAH9088043.1"/>
    <property type="molecule type" value="Genomic_DNA"/>
</dbReference>
<feature type="region of interest" description="Disordered" evidence="1">
    <location>
        <begin position="73"/>
        <end position="113"/>
    </location>
</feature>
<keyword evidence="3" id="KW-1185">Reference proteome</keyword>
<organism evidence="2 3">
    <name type="scientific">Cuscuta epithymum</name>
    <dbReference type="NCBI Taxonomy" id="186058"/>
    <lineage>
        <taxon>Eukaryota</taxon>
        <taxon>Viridiplantae</taxon>
        <taxon>Streptophyta</taxon>
        <taxon>Embryophyta</taxon>
        <taxon>Tracheophyta</taxon>
        <taxon>Spermatophyta</taxon>
        <taxon>Magnoliopsida</taxon>
        <taxon>eudicotyledons</taxon>
        <taxon>Gunneridae</taxon>
        <taxon>Pentapetalae</taxon>
        <taxon>asterids</taxon>
        <taxon>lamiids</taxon>
        <taxon>Solanales</taxon>
        <taxon>Convolvulaceae</taxon>
        <taxon>Cuscuteae</taxon>
        <taxon>Cuscuta</taxon>
        <taxon>Cuscuta subgen. Cuscuta</taxon>
    </lineage>
</organism>
<evidence type="ECO:0000256" key="1">
    <source>
        <dbReference type="SAM" id="MobiDB-lite"/>
    </source>
</evidence>
<feature type="region of interest" description="Disordered" evidence="1">
    <location>
        <begin position="146"/>
        <end position="185"/>
    </location>
</feature>
<comment type="caution">
    <text evidence="2">The sequence shown here is derived from an EMBL/GenBank/DDBJ whole genome shotgun (WGS) entry which is preliminary data.</text>
</comment>
<sequence length="185" mass="19150">MVTVNSYFPFHPHAASVTMTKPPQSQLVTTTSHPPSALTSSPAPVPLVPCLTPILPPGPCLADSHKTLAITPPQAAADPNRTPAAAAAAAPNRTPAATAAPNQTPPAVVFPNRTPNQSHCPWSMADLSPTASYRICHAPETRLAKTLDALSSTSPPGSSAGGPSGPQPHSRRHSTVCNLKEYEHS</sequence>